<sequence length="100" mass="12036">MSTSFRIVAEKLLLFLEELNEMEINDEFFLKVKMYENFLNQLLQITEKMDTIDEEGKKILMDINEKNNALLSRLKSEKDNLKNDILKVNRKENLKKKYYN</sequence>
<accession>A0A5A8F5R5</accession>
<comment type="caution">
    <text evidence="2">The sequence shown here is derived from an EMBL/GenBank/DDBJ whole genome shotgun (WGS) entry which is preliminary data.</text>
</comment>
<keyword evidence="3" id="KW-1185">Reference proteome</keyword>
<protein>
    <submittedName>
        <fullName evidence="2">Uncharacterized protein</fullName>
    </submittedName>
</protein>
<gene>
    <name evidence="2" type="ORF">FHQ18_06565</name>
</gene>
<dbReference type="EMBL" id="VFJB01000005">
    <property type="protein sequence ID" value="KAA0258054.1"/>
    <property type="molecule type" value="Genomic_DNA"/>
</dbReference>
<reference evidence="2 3" key="1">
    <citation type="submission" date="2019-06" db="EMBL/GenBank/DDBJ databases">
        <title>Genomic insights into carbon and energy metabolism of Deferribacter autotrophicus revealed new metabolic traits in the phylum Deferribacteres.</title>
        <authorList>
            <person name="Slobodkin A.I."/>
            <person name="Slobodkina G.B."/>
            <person name="Allioux M."/>
            <person name="Alain K."/>
            <person name="Jebbar M."/>
            <person name="Shadrin V."/>
            <person name="Kublanov I.V."/>
            <person name="Toshchakov S.V."/>
            <person name="Bonch-Osmolovskaya E.A."/>
        </authorList>
    </citation>
    <scope>NUCLEOTIDE SEQUENCE [LARGE SCALE GENOMIC DNA]</scope>
    <source>
        <strain evidence="2 3">SL50</strain>
    </source>
</reference>
<dbReference type="AlphaFoldDB" id="A0A5A8F5R5"/>
<evidence type="ECO:0000313" key="3">
    <source>
        <dbReference type="Proteomes" id="UP000322876"/>
    </source>
</evidence>
<dbReference type="Proteomes" id="UP000322876">
    <property type="component" value="Unassembled WGS sequence"/>
</dbReference>
<organism evidence="2 3">
    <name type="scientific">Deferribacter autotrophicus</name>
    <dbReference type="NCBI Taxonomy" id="500465"/>
    <lineage>
        <taxon>Bacteria</taxon>
        <taxon>Pseudomonadati</taxon>
        <taxon>Deferribacterota</taxon>
        <taxon>Deferribacteres</taxon>
        <taxon>Deferribacterales</taxon>
        <taxon>Deferribacteraceae</taxon>
        <taxon>Deferribacter</taxon>
    </lineage>
</organism>
<feature type="coiled-coil region" evidence="1">
    <location>
        <begin position="35"/>
        <end position="91"/>
    </location>
</feature>
<evidence type="ECO:0000313" key="2">
    <source>
        <dbReference type="EMBL" id="KAA0258054.1"/>
    </source>
</evidence>
<proteinExistence type="predicted"/>
<dbReference type="OrthoDB" id="9919870at2"/>
<keyword evidence="1" id="KW-0175">Coiled coil</keyword>
<dbReference type="RefSeq" id="WP_149266375.1">
    <property type="nucleotide sequence ID" value="NZ_VFJB01000005.1"/>
</dbReference>
<evidence type="ECO:0000256" key="1">
    <source>
        <dbReference type="SAM" id="Coils"/>
    </source>
</evidence>
<name>A0A5A8F5R5_9BACT</name>